<keyword evidence="14" id="KW-1185">Reference proteome</keyword>
<feature type="binding site" evidence="9">
    <location>
        <position position="23"/>
    </location>
    <ligand>
        <name>Zn(2+)</name>
        <dbReference type="ChEBI" id="CHEBI:29105"/>
        <label>1</label>
    </ligand>
</feature>
<dbReference type="KEGG" id="aalt:CC77DRAFT_685020"/>
<feature type="binding site" evidence="9">
    <location>
        <position position="50"/>
    </location>
    <ligand>
        <name>Zn(2+)</name>
        <dbReference type="ChEBI" id="CHEBI:29105"/>
        <label>1</label>
    </ligand>
</feature>
<evidence type="ECO:0000256" key="9">
    <source>
        <dbReference type="PIRSR" id="PIRSR005586-1"/>
    </source>
</evidence>
<proteinExistence type="inferred from homology"/>
<dbReference type="GO" id="GO:0003676">
    <property type="term" value="F:nucleic acid binding"/>
    <property type="evidence" value="ECO:0007669"/>
    <property type="project" value="InterPro"/>
</dbReference>
<dbReference type="VEuPathDB" id="FungiDB:CC77DRAFT_685020"/>
<dbReference type="Gene3D" id="2.20.25.10">
    <property type="match status" value="1"/>
</dbReference>
<dbReference type="OMA" id="MEFCDEC"/>
<feature type="binding site" evidence="9">
    <location>
        <position position="53"/>
    </location>
    <ligand>
        <name>Zn(2+)</name>
        <dbReference type="ChEBI" id="CHEBI:29105"/>
        <label>1</label>
    </ligand>
</feature>
<dbReference type="InterPro" id="IPR034014">
    <property type="entry name" value="Zn_ribbon_RPC11_C"/>
</dbReference>
<reference evidence="13 14" key="1">
    <citation type="submission" date="2016-05" db="EMBL/GenBank/DDBJ databases">
        <title>Comparative analysis of secretome profiles of manganese(II)-oxidizing ascomycete fungi.</title>
        <authorList>
            <consortium name="DOE Joint Genome Institute"/>
            <person name="Zeiner C.A."/>
            <person name="Purvine S.O."/>
            <person name="Zink E.M."/>
            <person name="Wu S."/>
            <person name="Pasa-Tolic L."/>
            <person name="Chaput D.L."/>
            <person name="Haridas S."/>
            <person name="Grigoriev I.V."/>
            <person name="Santelli C.M."/>
            <person name="Hansel C.M."/>
        </authorList>
    </citation>
    <scope>NUCLEOTIDE SEQUENCE [LARGE SCALE GENOMIC DNA]</scope>
    <source>
        <strain evidence="13 14">SRC1lrK2f</strain>
    </source>
</reference>
<dbReference type="GO" id="GO:0008270">
    <property type="term" value="F:zinc ion binding"/>
    <property type="evidence" value="ECO:0007669"/>
    <property type="project" value="UniProtKB-KW"/>
</dbReference>
<sequence>MPSSASSANQSHPTLTAIVCPTCSNMLRVSKVPPGDPTTEDSVGQNRFECLTCPYHFVINKRYYERKYLKKKEVEDILGGKGAWDNVDKTEVQCPNEKCRNHEAYWYQLQIRSADEPMTAFYKCTQCAKEWRE</sequence>
<comment type="subcellular location">
    <subcellularLocation>
        <location evidence="1 8">Nucleus</location>
    </subcellularLocation>
</comment>
<evidence type="ECO:0000256" key="5">
    <source>
        <dbReference type="ARBA" id="ARBA00022833"/>
    </source>
</evidence>
<dbReference type="GO" id="GO:0042797">
    <property type="term" value="P:tRNA transcription by RNA polymerase III"/>
    <property type="evidence" value="ECO:0007669"/>
    <property type="project" value="EnsemblFungi"/>
</dbReference>
<evidence type="ECO:0000256" key="8">
    <source>
        <dbReference type="PIRNR" id="PIRNR005586"/>
    </source>
</evidence>
<dbReference type="GeneID" id="29118351"/>
<dbReference type="STRING" id="5599.A0A177DU25"/>
<dbReference type="GO" id="GO:0006386">
    <property type="term" value="P:termination of RNA polymerase III transcription"/>
    <property type="evidence" value="ECO:0007669"/>
    <property type="project" value="EnsemblFungi"/>
</dbReference>
<dbReference type="InterPro" id="IPR001222">
    <property type="entry name" value="Znf_TFIIS"/>
</dbReference>
<evidence type="ECO:0000256" key="3">
    <source>
        <dbReference type="ARBA" id="ARBA00022723"/>
    </source>
</evidence>
<evidence type="ECO:0000256" key="4">
    <source>
        <dbReference type="ARBA" id="ARBA00022771"/>
    </source>
</evidence>
<evidence type="ECO:0000313" key="14">
    <source>
        <dbReference type="Proteomes" id="UP000077248"/>
    </source>
</evidence>
<accession>A0A177DU25</accession>
<dbReference type="GO" id="GO:0003899">
    <property type="term" value="F:DNA-directed RNA polymerase activity"/>
    <property type="evidence" value="ECO:0007669"/>
    <property type="project" value="EnsemblFungi"/>
</dbReference>
<keyword evidence="5 9" id="KW-0862">Zinc</keyword>
<evidence type="ECO:0000256" key="11">
    <source>
        <dbReference type="RuleBase" id="RU003474"/>
    </source>
</evidence>
<feature type="binding site" evidence="9">
    <location>
        <position position="124"/>
    </location>
    <ligand>
        <name>Zn(2+)</name>
        <dbReference type="ChEBI" id="CHEBI:29105"/>
        <label>2</label>
    </ligand>
</feature>
<dbReference type="FunFam" id="2.20.25.10:FF:000005">
    <property type="entry name" value="DNA-directed RNA polymerase subunit"/>
    <property type="match status" value="1"/>
</dbReference>
<dbReference type="InterPro" id="IPR001529">
    <property type="entry name" value="Zn_ribbon_RPB9"/>
</dbReference>
<keyword evidence="2 8" id="KW-0240">DNA-directed RNA polymerase</keyword>
<keyword evidence="3 9" id="KW-0479">Metal-binding</keyword>
<evidence type="ECO:0000256" key="7">
    <source>
        <dbReference type="ARBA" id="ARBA00023242"/>
    </source>
</evidence>
<dbReference type="EMBL" id="KV441473">
    <property type="protein sequence ID" value="OAG23026.1"/>
    <property type="molecule type" value="Genomic_DNA"/>
</dbReference>
<dbReference type="AlphaFoldDB" id="A0A177DU25"/>
<comment type="similarity">
    <text evidence="8 11">Belongs to the archaeal rpoM/eukaryotic RPA12/RPB9/RPC11 RNA polymerase family.</text>
</comment>
<dbReference type="InterPro" id="IPR012164">
    <property type="entry name" value="Rpa12/Rpb9/Rpc10/TFS"/>
</dbReference>
<dbReference type="GO" id="GO:0006384">
    <property type="term" value="P:transcription initiation at RNA polymerase III promoter"/>
    <property type="evidence" value="ECO:0007669"/>
    <property type="project" value="EnsemblFungi"/>
</dbReference>
<evidence type="ECO:0000259" key="12">
    <source>
        <dbReference type="PROSITE" id="PS51133"/>
    </source>
</evidence>
<keyword evidence="4 10" id="KW-0863">Zinc-finger</keyword>
<evidence type="ECO:0000313" key="13">
    <source>
        <dbReference type="EMBL" id="OAG23026.1"/>
    </source>
</evidence>
<feature type="binding site" evidence="9">
    <location>
        <position position="20"/>
    </location>
    <ligand>
        <name>Zn(2+)</name>
        <dbReference type="ChEBI" id="CHEBI:29105"/>
        <label>1</label>
    </ligand>
</feature>
<dbReference type="PANTHER" id="PTHR11239:SF12">
    <property type="entry name" value="DNA-DIRECTED RNA POLYMERASE III SUBUNIT RPC10"/>
    <property type="match status" value="1"/>
</dbReference>
<dbReference type="Pfam" id="PF01096">
    <property type="entry name" value="Zn_ribbon_TFIIS"/>
    <property type="match status" value="1"/>
</dbReference>
<keyword evidence="7 8" id="KW-0539">Nucleus</keyword>
<feature type="binding site" evidence="9">
    <location>
        <position position="94"/>
    </location>
    <ligand>
        <name>Zn(2+)</name>
        <dbReference type="ChEBI" id="CHEBI:29105"/>
        <label>2</label>
    </ligand>
</feature>
<dbReference type="SMART" id="SM00440">
    <property type="entry name" value="ZnF_C2C2"/>
    <property type="match status" value="1"/>
</dbReference>
<organism evidence="13 14">
    <name type="scientific">Alternaria alternata</name>
    <name type="common">Alternaria rot fungus</name>
    <name type="synonym">Torula alternata</name>
    <dbReference type="NCBI Taxonomy" id="5599"/>
    <lineage>
        <taxon>Eukaryota</taxon>
        <taxon>Fungi</taxon>
        <taxon>Dikarya</taxon>
        <taxon>Ascomycota</taxon>
        <taxon>Pezizomycotina</taxon>
        <taxon>Dothideomycetes</taxon>
        <taxon>Pleosporomycetidae</taxon>
        <taxon>Pleosporales</taxon>
        <taxon>Pleosporineae</taxon>
        <taxon>Pleosporaceae</taxon>
        <taxon>Alternaria</taxon>
        <taxon>Alternaria sect. Alternaria</taxon>
        <taxon>Alternaria alternata complex</taxon>
    </lineage>
</organism>
<dbReference type="PROSITE" id="PS51133">
    <property type="entry name" value="ZF_TFIIS_2"/>
    <property type="match status" value="1"/>
</dbReference>
<dbReference type="Proteomes" id="UP000077248">
    <property type="component" value="Unassembled WGS sequence"/>
</dbReference>
<feature type="domain" description="TFIIS-type" evidence="12">
    <location>
        <begin position="90"/>
        <end position="132"/>
    </location>
</feature>
<evidence type="ECO:0000256" key="1">
    <source>
        <dbReference type="ARBA" id="ARBA00004123"/>
    </source>
</evidence>
<gene>
    <name evidence="13" type="ORF">CC77DRAFT_685020</name>
</gene>
<evidence type="ECO:0000256" key="2">
    <source>
        <dbReference type="ARBA" id="ARBA00022478"/>
    </source>
</evidence>
<dbReference type="GO" id="GO:0005666">
    <property type="term" value="C:RNA polymerase III complex"/>
    <property type="evidence" value="ECO:0007669"/>
    <property type="project" value="EnsemblFungi"/>
</dbReference>
<keyword evidence="6 8" id="KW-0804">Transcription</keyword>
<name>A0A177DU25_ALTAL</name>
<dbReference type="SUPFAM" id="SSF57783">
    <property type="entry name" value="Zinc beta-ribbon"/>
    <property type="match status" value="1"/>
</dbReference>
<dbReference type="RefSeq" id="XP_018388447.1">
    <property type="nucleotide sequence ID" value="XM_018532757.1"/>
</dbReference>
<dbReference type="SMART" id="SM00661">
    <property type="entry name" value="RPOL9"/>
    <property type="match status" value="1"/>
</dbReference>
<dbReference type="PIRSF" id="PIRSF005586">
    <property type="entry name" value="RNApol_RpoM"/>
    <property type="match status" value="1"/>
</dbReference>
<evidence type="ECO:0000256" key="10">
    <source>
        <dbReference type="PIRSR" id="PIRSR005586-2"/>
    </source>
</evidence>
<protein>
    <recommendedName>
        <fullName evidence="8">DNA-directed RNA polymerase subunit</fullName>
    </recommendedName>
</protein>
<dbReference type="PANTHER" id="PTHR11239">
    <property type="entry name" value="DNA-DIRECTED RNA POLYMERASE"/>
    <property type="match status" value="1"/>
</dbReference>
<feature type="zinc finger region" description="C4-type" evidence="10">
    <location>
        <begin position="20"/>
        <end position="53"/>
    </location>
</feature>
<feature type="binding site" evidence="9">
    <location>
        <position position="99"/>
    </location>
    <ligand>
        <name>Zn(2+)</name>
        <dbReference type="ChEBI" id="CHEBI:29105"/>
        <label>2</label>
    </ligand>
</feature>
<dbReference type="CDD" id="cd10509">
    <property type="entry name" value="Zn-ribbon_RPC11"/>
    <property type="match status" value="1"/>
</dbReference>
<feature type="binding site" evidence="9">
    <location>
        <position position="127"/>
    </location>
    <ligand>
        <name>Zn(2+)</name>
        <dbReference type="ChEBI" id="CHEBI:29105"/>
        <label>2</label>
    </ligand>
</feature>
<evidence type="ECO:0000256" key="6">
    <source>
        <dbReference type="ARBA" id="ARBA00023163"/>
    </source>
</evidence>
<comment type="function">
    <text evidence="8">DNA-dependent RNA polymerase catalyzes the transcription of DNA into RNA using the four ribonucleoside triphosphates as substrates.</text>
</comment>